<proteinExistence type="predicted"/>
<organism evidence="1">
    <name type="scientific">marine sediment metagenome</name>
    <dbReference type="NCBI Taxonomy" id="412755"/>
    <lineage>
        <taxon>unclassified sequences</taxon>
        <taxon>metagenomes</taxon>
        <taxon>ecological metagenomes</taxon>
    </lineage>
</organism>
<reference evidence="1" key="1">
    <citation type="journal article" date="2015" name="Nature">
        <title>Complex archaea that bridge the gap between prokaryotes and eukaryotes.</title>
        <authorList>
            <person name="Spang A."/>
            <person name="Saw J.H."/>
            <person name="Jorgensen S.L."/>
            <person name="Zaremba-Niedzwiedzka K."/>
            <person name="Martijn J."/>
            <person name="Lind A.E."/>
            <person name="van Eijk R."/>
            <person name="Schleper C."/>
            <person name="Guy L."/>
            <person name="Ettema T.J."/>
        </authorList>
    </citation>
    <scope>NUCLEOTIDE SEQUENCE</scope>
</reference>
<protein>
    <submittedName>
        <fullName evidence="1">Uncharacterized protein</fullName>
    </submittedName>
</protein>
<evidence type="ECO:0000313" key="1">
    <source>
        <dbReference type="EMBL" id="KKM14051.1"/>
    </source>
</evidence>
<dbReference type="AlphaFoldDB" id="A0A0F9HF45"/>
<comment type="caution">
    <text evidence="1">The sequence shown here is derived from an EMBL/GenBank/DDBJ whole genome shotgun (WGS) entry which is preliminary data.</text>
</comment>
<accession>A0A0F9HF45</accession>
<dbReference type="EMBL" id="LAZR01015238">
    <property type="protein sequence ID" value="KKM14051.1"/>
    <property type="molecule type" value="Genomic_DNA"/>
</dbReference>
<gene>
    <name evidence="1" type="ORF">LCGC14_1710100</name>
</gene>
<feature type="non-terminal residue" evidence="1">
    <location>
        <position position="1"/>
    </location>
</feature>
<sequence>KIMSLDELISIERVELNATKERIRETFDITTLMLSKLFRETLLELRRDNIPFLDVEILLLSLKSVPFTNEAKGLELLESLKGCLANELYGKSNEWTCKSFTIKLQELMSLILYDYIIDGSIIVYRSSPTDWDLRVSLI</sequence>
<name>A0A0F9HF45_9ZZZZ</name>